<evidence type="ECO:0000313" key="3">
    <source>
        <dbReference type="EMBL" id="MBC2575831.1"/>
    </source>
</evidence>
<dbReference type="Proteomes" id="UP000713904">
    <property type="component" value="Unassembled WGS sequence"/>
</dbReference>
<feature type="transmembrane region" description="Helical" evidence="2">
    <location>
        <begin position="84"/>
        <end position="108"/>
    </location>
</feature>
<comment type="caution">
    <text evidence="3">The sequence shown here is derived from an EMBL/GenBank/DDBJ whole genome shotgun (WGS) entry which is preliminary data.</text>
</comment>
<keyword evidence="2" id="KW-1133">Transmembrane helix</keyword>
<evidence type="ECO:0000313" key="4">
    <source>
        <dbReference type="Proteomes" id="UP000713904"/>
    </source>
</evidence>
<reference evidence="3 4" key="1">
    <citation type="submission" date="2020-05" db="EMBL/GenBank/DDBJ databases">
        <title>Draft genome of xy-202 and genomic insight in genome of the genus Peptostreptococcus.</title>
        <authorList>
            <person name="Zhang Z."/>
        </authorList>
    </citation>
    <scope>NUCLEOTIDE SEQUENCE [LARGE SCALE GENOMIC DNA]</scope>
    <source>
        <strain evidence="3 4">DSM 27025</strain>
    </source>
</reference>
<dbReference type="RefSeq" id="WP_185623854.1">
    <property type="nucleotide sequence ID" value="NZ_JABGBW010000002.1"/>
</dbReference>
<dbReference type="EMBL" id="JABGBW010000002">
    <property type="protein sequence ID" value="MBC2575831.1"/>
    <property type="molecule type" value="Genomic_DNA"/>
</dbReference>
<proteinExistence type="predicted"/>
<gene>
    <name evidence="3" type="ORF">HLB29_03935</name>
</gene>
<name>A0ABR6TLG1_9FIRM</name>
<evidence type="ECO:0000256" key="1">
    <source>
        <dbReference type="SAM" id="MobiDB-lite"/>
    </source>
</evidence>
<keyword evidence="4" id="KW-1185">Reference proteome</keyword>
<feature type="region of interest" description="Disordered" evidence="1">
    <location>
        <begin position="1"/>
        <end position="26"/>
    </location>
</feature>
<evidence type="ECO:0000256" key="2">
    <source>
        <dbReference type="SAM" id="Phobius"/>
    </source>
</evidence>
<accession>A0ABR6TLG1</accession>
<sequence length="111" mass="13030">MSKNKKKEKPYYKVNNKQQEEKSNNKDLTKNTTFMLGIGFLIMFYSRYINAAIYSRILAIFGLVLMLYGIYNSSKINKQKDGKFSLYIDYVMAFLVVAGIIYNIYILFKTM</sequence>
<protein>
    <submittedName>
        <fullName evidence="3">Uncharacterized protein</fullName>
    </submittedName>
</protein>
<feature type="transmembrane region" description="Helical" evidence="2">
    <location>
        <begin position="51"/>
        <end position="72"/>
    </location>
</feature>
<keyword evidence="2" id="KW-0472">Membrane</keyword>
<organism evidence="3 4">
    <name type="scientific">Peptostreptococcus canis</name>
    <dbReference type="NCBI Taxonomy" id="1159213"/>
    <lineage>
        <taxon>Bacteria</taxon>
        <taxon>Bacillati</taxon>
        <taxon>Bacillota</taxon>
        <taxon>Clostridia</taxon>
        <taxon>Peptostreptococcales</taxon>
        <taxon>Peptostreptococcaceae</taxon>
        <taxon>Peptostreptococcus</taxon>
    </lineage>
</organism>
<keyword evidence="2" id="KW-0812">Transmembrane</keyword>